<dbReference type="EMBL" id="QXFM01000061">
    <property type="protein sequence ID" value="RIV89536.1"/>
    <property type="molecule type" value="Genomic_DNA"/>
</dbReference>
<dbReference type="Gene3D" id="3.90.190.10">
    <property type="entry name" value="Protein tyrosine phosphatase superfamily"/>
    <property type="match status" value="1"/>
</dbReference>
<dbReference type="NCBIfam" id="TIGR01244">
    <property type="entry name" value="TIGR01244 family sulfur transferase"/>
    <property type="match status" value="1"/>
</dbReference>
<dbReference type="GO" id="GO:0016787">
    <property type="term" value="F:hydrolase activity"/>
    <property type="evidence" value="ECO:0007669"/>
    <property type="project" value="InterPro"/>
</dbReference>
<dbReference type="RefSeq" id="WP_119592221.1">
    <property type="nucleotide sequence ID" value="NZ_QXFM01000061.1"/>
</dbReference>
<dbReference type="OrthoDB" id="9805710at2"/>
<proteinExistence type="predicted"/>
<dbReference type="SUPFAM" id="SSF52799">
    <property type="entry name" value="(Phosphotyrosine protein) phosphatases II"/>
    <property type="match status" value="1"/>
</dbReference>
<dbReference type="AlphaFoldDB" id="A0A3A1P9B0"/>
<sequence>MDIRPVSAHIAVAPQIQPEDMADLAAQGFVAVICNRPDGEEPGQPTVATMRAAAEAAGLAYHHIPIASGQFTRPAIEAYAAVRRGTPGKVLAYCRSGTRCVTLETLANPDDLPLSERISNAANAGYDLSPLAAQLQD</sequence>
<evidence type="ECO:0000259" key="1">
    <source>
        <dbReference type="Pfam" id="PF04273"/>
    </source>
</evidence>
<feature type="domain" description="Beta-lactamase hydrolase-like protein phosphatase-like" evidence="1">
    <location>
        <begin position="2"/>
        <end position="106"/>
    </location>
</feature>
<gene>
    <name evidence="2" type="ORF">D2V17_06135</name>
</gene>
<evidence type="ECO:0000313" key="3">
    <source>
        <dbReference type="Proteomes" id="UP000265366"/>
    </source>
</evidence>
<dbReference type="InterPro" id="IPR029021">
    <property type="entry name" value="Prot-tyrosine_phosphatase-like"/>
</dbReference>
<dbReference type="Proteomes" id="UP000265366">
    <property type="component" value="Unassembled WGS sequence"/>
</dbReference>
<reference evidence="2 3" key="1">
    <citation type="submission" date="2018-08" db="EMBL/GenBank/DDBJ databases">
        <title>Erythrobacter zhengii sp.nov., a bacterium isolated from deep-sea sediment.</title>
        <authorList>
            <person name="Fang C."/>
            <person name="Wu Y.-H."/>
            <person name="Sun C."/>
            <person name="Wang H."/>
            <person name="Cheng H."/>
            <person name="Meng F.-X."/>
            <person name="Wang C.-S."/>
            <person name="Xu X.-W."/>
        </authorList>
    </citation>
    <scope>NUCLEOTIDE SEQUENCE [LARGE SCALE GENOMIC DNA]</scope>
    <source>
        <strain evidence="2 3">CCTCC AB 2015396</strain>
    </source>
</reference>
<dbReference type="InterPro" id="IPR005939">
    <property type="entry name" value="BLH_phosphatase-like"/>
</dbReference>
<organism evidence="2 3">
    <name type="scientific">Aurantiacibacter xanthus</name>
    <dbReference type="NCBI Taxonomy" id="1784712"/>
    <lineage>
        <taxon>Bacteria</taxon>
        <taxon>Pseudomonadati</taxon>
        <taxon>Pseudomonadota</taxon>
        <taxon>Alphaproteobacteria</taxon>
        <taxon>Sphingomonadales</taxon>
        <taxon>Erythrobacteraceae</taxon>
        <taxon>Aurantiacibacter</taxon>
    </lineage>
</organism>
<accession>A0A3A1P9B0</accession>
<name>A0A3A1P9B0_9SPHN</name>
<dbReference type="Pfam" id="PF04273">
    <property type="entry name" value="BLH_phosphatase"/>
    <property type="match status" value="1"/>
</dbReference>
<evidence type="ECO:0000313" key="2">
    <source>
        <dbReference type="EMBL" id="RIV89536.1"/>
    </source>
</evidence>
<comment type="caution">
    <text evidence="2">The sequence shown here is derived from an EMBL/GenBank/DDBJ whole genome shotgun (WGS) entry which is preliminary data.</text>
</comment>
<keyword evidence="3" id="KW-1185">Reference proteome</keyword>
<protein>
    <submittedName>
        <fullName evidence="2">TIGR01244 family phosphatase</fullName>
    </submittedName>
</protein>